<evidence type="ECO:0000313" key="3">
    <source>
        <dbReference type="EMBL" id="MCC6071528.1"/>
    </source>
</evidence>
<dbReference type="RefSeq" id="WP_229432435.1">
    <property type="nucleotide sequence ID" value="NZ_JAJHPV010000013.1"/>
</dbReference>
<feature type="transmembrane region" description="Helical" evidence="1">
    <location>
        <begin position="6"/>
        <end position="29"/>
    </location>
</feature>
<name>A0ABS8ITL9_9BURK</name>
<keyword evidence="1" id="KW-0812">Transmembrane</keyword>
<proteinExistence type="predicted"/>
<comment type="caution">
    <text evidence="3">The sequence shown here is derived from an EMBL/GenBank/DDBJ whole genome shotgun (WGS) entry which is preliminary data.</text>
</comment>
<keyword evidence="1" id="KW-0472">Membrane</keyword>
<evidence type="ECO:0000259" key="2">
    <source>
        <dbReference type="Pfam" id="PF07811"/>
    </source>
</evidence>
<gene>
    <name evidence="3" type="ORF">LMJ30_11215</name>
</gene>
<accession>A0ABS8ITL9</accession>
<keyword evidence="4" id="KW-1185">Reference proteome</keyword>
<dbReference type="InterPro" id="IPR012495">
    <property type="entry name" value="TadE-like_dom"/>
</dbReference>
<evidence type="ECO:0000256" key="1">
    <source>
        <dbReference type="SAM" id="Phobius"/>
    </source>
</evidence>
<protein>
    <submittedName>
        <fullName evidence="3">Pilus assembly protein</fullName>
    </submittedName>
</protein>
<dbReference type="Pfam" id="PF07811">
    <property type="entry name" value="TadE"/>
    <property type="match status" value="1"/>
</dbReference>
<keyword evidence="1" id="KW-1133">Transmembrane helix</keyword>
<dbReference type="Proteomes" id="UP001198701">
    <property type="component" value="Unassembled WGS sequence"/>
</dbReference>
<evidence type="ECO:0000313" key="4">
    <source>
        <dbReference type="Proteomes" id="UP001198701"/>
    </source>
</evidence>
<reference evidence="3 4" key="1">
    <citation type="submission" date="2021-11" db="EMBL/GenBank/DDBJ databases">
        <authorList>
            <person name="Huq M.A."/>
        </authorList>
    </citation>
    <scope>NUCLEOTIDE SEQUENCE [LARGE SCALE GENOMIC DNA]</scope>
    <source>
        <strain evidence="3 4">MAHUQ-52</strain>
    </source>
</reference>
<dbReference type="EMBL" id="JAJHPV010000013">
    <property type="protein sequence ID" value="MCC6071528.1"/>
    <property type="molecule type" value="Genomic_DNA"/>
</dbReference>
<feature type="domain" description="TadE-like" evidence="2">
    <location>
        <begin position="9"/>
        <end position="51"/>
    </location>
</feature>
<organism evidence="3 4">
    <name type="scientific">Massilia agrisoli</name>
    <dbReference type="NCBI Taxonomy" id="2892444"/>
    <lineage>
        <taxon>Bacteria</taxon>
        <taxon>Pseudomonadati</taxon>
        <taxon>Pseudomonadota</taxon>
        <taxon>Betaproteobacteria</taxon>
        <taxon>Burkholderiales</taxon>
        <taxon>Oxalobacteraceae</taxon>
        <taxon>Telluria group</taxon>
        <taxon>Massilia</taxon>
    </lineage>
</organism>
<sequence length="151" mass="16331">MKNHHAQAGSVIVEFALVLTPLLILAFGITEFGRAMYQYNAIAKSVRDSARHLSQYAPGDDLRKNEARALVVCGKLACGPDDKPLVPGLTASHVSISDRLSSADYNQQSTGRGTLNLVRVEVNGFDFTSMAPAFVPDVTFAPIHVTMMQVL</sequence>